<keyword evidence="2" id="KW-1185">Reference proteome</keyword>
<sequence length="71" mass="8366">MEVHEWLENGLQLNCDHSYLPAIFYLIERCLGIYLQKRGNTMNGFAHKLQFNCNLTFPPLILFQDVKSQIH</sequence>
<dbReference type="EnsemblPlants" id="PGSC0003DMT400038499">
    <property type="protein sequence ID" value="PGSC0003DMT400038499"/>
    <property type="gene ID" value="PGSC0003DMG400014861"/>
</dbReference>
<organism evidence="1 2">
    <name type="scientific">Solanum tuberosum</name>
    <name type="common">Potato</name>
    <dbReference type="NCBI Taxonomy" id="4113"/>
    <lineage>
        <taxon>Eukaryota</taxon>
        <taxon>Viridiplantae</taxon>
        <taxon>Streptophyta</taxon>
        <taxon>Embryophyta</taxon>
        <taxon>Tracheophyta</taxon>
        <taxon>Spermatophyta</taxon>
        <taxon>Magnoliopsida</taxon>
        <taxon>eudicotyledons</taxon>
        <taxon>Gunneridae</taxon>
        <taxon>Pentapetalae</taxon>
        <taxon>asterids</taxon>
        <taxon>lamiids</taxon>
        <taxon>Solanales</taxon>
        <taxon>Solanaceae</taxon>
        <taxon>Solanoideae</taxon>
        <taxon>Solaneae</taxon>
        <taxon>Solanum</taxon>
    </lineage>
</organism>
<dbReference type="AlphaFoldDB" id="M1B6Z4"/>
<dbReference type="HOGENOM" id="CLU_2745019_0_0_1"/>
<dbReference type="Gramene" id="PGSC0003DMT400038499">
    <property type="protein sequence ID" value="PGSC0003DMT400038499"/>
    <property type="gene ID" value="PGSC0003DMG400014861"/>
</dbReference>
<dbReference type="Proteomes" id="UP000011115">
    <property type="component" value="Unassembled WGS sequence"/>
</dbReference>
<proteinExistence type="predicted"/>
<reference evidence="1" key="2">
    <citation type="submission" date="2015-06" db="UniProtKB">
        <authorList>
            <consortium name="EnsemblPlants"/>
        </authorList>
    </citation>
    <scope>IDENTIFICATION</scope>
    <source>
        <strain evidence="1">DM1-3 516 R44</strain>
    </source>
</reference>
<dbReference type="InParanoid" id="M1B6Z4"/>
<accession>M1B6Z4</accession>
<evidence type="ECO:0000313" key="1">
    <source>
        <dbReference type="EnsemblPlants" id="PGSC0003DMT400038499"/>
    </source>
</evidence>
<protein>
    <submittedName>
        <fullName evidence="1">Uncharacterized protein</fullName>
    </submittedName>
</protein>
<dbReference type="PaxDb" id="4113-PGSC0003DMT400038499"/>
<name>M1B6Z4_SOLTU</name>
<reference evidence="2" key="1">
    <citation type="journal article" date="2011" name="Nature">
        <title>Genome sequence and analysis of the tuber crop potato.</title>
        <authorList>
            <consortium name="The Potato Genome Sequencing Consortium"/>
        </authorList>
    </citation>
    <scope>NUCLEOTIDE SEQUENCE [LARGE SCALE GENOMIC DNA]</scope>
    <source>
        <strain evidence="2">cv. DM1-3 516 R44</strain>
    </source>
</reference>
<evidence type="ECO:0000313" key="2">
    <source>
        <dbReference type="Proteomes" id="UP000011115"/>
    </source>
</evidence>